<accession>A0A1I6PMY1</accession>
<evidence type="ECO:0000313" key="5">
    <source>
        <dbReference type="EMBL" id="SFS41583.1"/>
    </source>
</evidence>
<dbReference type="PANTHER" id="PTHR43132:SF2">
    <property type="entry name" value="ARSENICAL RESISTANCE OPERON REPRESSOR ARSR-RELATED"/>
    <property type="match status" value="1"/>
</dbReference>
<gene>
    <name evidence="5" type="ORF">SAMN05192570_1115</name>
</gene>
<dbReference type="InterPro" id="IPR001845">
    <property type="entry name" value="HTH_ArsR_DNA-bd_dom"/>
</dbReference>
<keyword evidence="3" id="KW-0804">Transcription</keyword>
<dbReference type="PROSITE" id="PS50987">
    <property type="entry name" value="HTH_ARSR_2"/>
    <property type="match status" value="1"/>
</dbReference>
<dbReference type="AlphaFoldDB" id="A0A1I6PMY1"/>
<dbReference type="PANTHER" id="PTHR43132">
    <property type="entry name" value="ARSENICAL RESISTANCE OPERON REPRESSOR ARSR-RELATED"/>
    <property type="match status" value="1"/>
</dbReference>
<organism evidence="5 6">
    <name type="scientific">Brevundimonas viscosa</name>
    <dbReference type="NCBI Taxonomy" id="871741"/>
    <lineage>
        <taxon>Bacteria</taxon>
        <taxon>Pseudomonadati</taxon>
        <taxon>Pseudomonadota</taxon>
        <taxon>Alphaproteobacteria</taxon>
        <taxon>Caulobacterales</taxon>
        <taxon>Caulobacteraceae</taxon>
        <taxon>Brevundimonas</taxon>
    </lineage>
</organism>
<dbReference type="EMBL" id="FOZV01000002">
    <property type="protein sequence ID" value="SFS41583.1"/>
    <property type="molecule type" value="Genomic_DNA"/>
</dbReference>
<reference evidence="6" key="1">
    <citation type="submission" date="2016-10" db="EMBL/GenBank/DDBJ databases">
        <authorList>
            <person name="Varghese N."/>
            <person name="Submissions S."/>
        </authorList>
    </citation>
    <scope>NUCLEOTIDE SEQUENCE [LARGE SCALE GENOMIC DNA]</scope>
    <source>
        <strain evidence="6">CGMCC 1.10683</strain>
    </source>
</reference>
<dbReference type="STRING" id="871741.SAMN05192570_1115"/>
<dbReference type="SMART" id="SM00418">
    <property type="entry name" value="HTH_ARSR"/>
    <property type="match status" value="1"/>
</dbReference>
<evidence type="ECO:0000259" key="4">
    <source>
        <dbReference type="PROSITE" id="PS50987"/>
    </source>
</evidence>
<dbReference type="InterPro" id="IPR011991">
    <property type="entry name" value="ArsR-like_HTH"/>
</dbReference>
<dbReference type="Pfam" id="PF12840">
    <property type="entry name" value="HTH_20"/>
    <property type="match status" value="1"/>
</dbReference>
<dbReference type="PRINTS" id="PR00778">
    <property type="entry name" value="HTHARSR"/>
</dbReference>
<protein>
    <submittedName>
        <fullName evidence="5">Transcriptional regulator, ArsR family</fullName>
    </submittedName>
</protein>
<evidence type="ECO:0000313" key="6">
    <source>
        <dbReference type="Proteomes" id="UP000198788"/>
    </source>
</evidence>
<dbReference type="SUPFAM" id="SSF46785">
    <property type="entry name" value="Winged helix' DNA-binding domain"/>
    <property type="match status" value="1"/>
</dbReference>
<keyword evidence="6" id="KW-1185">Reference proteome</keyword>
<dbReference type="Proteomes" id="UP000198788">
    <property type="component" value="Unassembled WGS sequence"/>
</dbReference>
<evidence type="ECO:0000256" key="3">
    <source>
        <dbReference type="ARBA" id="ARBA00023163"/>
    </source>
</evidence>
<feature type="domain" description="HTH arsR-type" evidence="4">
    <location>
        <begin position="1"/>
        <end position="95"/>
    </location>
</feature>
<evidence type="ECO:0000256" key="2">
    <source>
        <dbReference type="ARBA" id="ARBA00023125"/>
    </source>
</evidence>
<dbReference type="GO" id="GO:0003700">
    <property type="term" value="F:DNA-binding transcription factor activity"/>
    <property type="evidence" value="ECO:0007669"/>
    <property type="project" value="InterPro"/>
</dbReference>
<dbReference type="GO" id="GO:0003677">
    <property type="term" value="F:DNA binding"/>
    <property type="evidence" value="ECO:0007669"/>
    <property type="project" value="UniProtKB-KW"/>
</dbReference>
<dbReference type="InterPro" id="IPR036390">
    <property type="entry name" value="WH_DNA-bd_sf"/>
</dbReference>
<dbReference type="InterPro" id="IPR036388">
    <property type="entry name" value="WH-like_DNA-bd_sf"/>
</dbReference>
<dbReference type="Gene3D" id="1.10.10.10">
    <property type="entry name" value="Winged helix-like DNA-binding domain superfamily/Winged helix DNA-binding domain"/>
    <property type="match status" value="1"/>
</dbReference>
<dbReference type="InterPro" id="IPR051011">
    <property type="entry name" value="Metal_resp_trans_reg"/>
</dbReference>
<dbReference type="CDD" id="cd00090">
    <property type="entry name" value="HTH_ARSR"/>
    <property type="match status" value="1"/>
</dbReference>
<proteinExistence type="predicted"/>
<keyword evidence="1" id="KW-0805">Transcription regulation</keyword>
<dbReference type="NCBIfam" id="NF033788">
    <property type="entry name" value="HTH_metalloreg"/>
    <property type="match status" value="1"/>
</dbReference>
<evidence type="ECO:0000256" key="1">
    <source>
        <dbReference type="ARBA" id="ARBA00023015"/>
    </source>
</evidence>
<dbReference type="RefSeq" id="WP_092307650.1">
    <property type="nucleotide sequence ID" value="NZ_FOZV01000002.1"/>
</dbReference>
<keyword evidence="2" id="KW-0238">DNA-binding</keyword>
<dbReference type="OrthoDB" id="9804742at2"/>
<name>A0A1I6PMY1_9CAUL</name>
<sequence length="120" mass="12988">METQSAISRLSALAQENRLAVFRLLVRAGQEGVAAGEIARTLAVPPNTLSAQLTILSNAGLVRSRREGRSIIYFADYDGMSELLIFLMEDCCQGRSEVCVPLADAANRVVCCNPTEGTRQ</sequence>